<evidence type="ECO:0000256" key="3">
    <source>
        <dbReference type="ARBA" id="ARBA00023163"/>
    </source>
</evidence>
<feature type="domain" description="GntR C-terminal" evidence="4">
    <location>
        <begin position="95"/>
        <end position="195"/>
    </location>
</feature>
<dbReference type="HOGENOM" id="CLU_1105617_0_0_11"/>
<dbReference type="EMBL" id="AM849034">
    <property type="protein sequence ID" value="CAQ03104.1"/>
    <property type="molecule type" value="Genomic_DNA"/>
</dbReference>
<accession>B0RD11</accession>
<evidence type="ECO:0000256" key="1">
    <source>
        <dbReference type="ARBA" id="ARBA00023015"/>
    </source>
</evidence>
<evidence type="ECO:0000259" key="4">
    <source>
        <dbReference type="Pfam" id="PF07729"/>
    </source>
</evidence>
<gene>
    <name evidence="5" type="ordered locus">CMS3034</name>
</gene>
<dbReference type="InterPro" id="IPR011711">
    <property type="entry name" value="GntR_C"/>
</dbReference>
<dbReference type="Proteomes" id="UP000001318">
    <property type="component" value="Chromosome"/>
</dbReference>
<evidence type="ECO:0000313" key="5">
    <source>
        <dbReference type="EMBL" id="CAQ03104.1"/>
    </source>
</evidence>
<dbReference type="GO" id="GO:0003677">
    <property type="term" value="F:DNA binding"/>
    <property type="evidence" value="ECO:0007669"/>
    <property type="project" value="UniProtKB-KW"/>
</dbReference>
<protein>
    <submittedName>
        <fullName evidence="5">Transcriptional regulator</fullName>
    </submittedName>
</protein>
<dbReference type="Pfam" id="PF07729">
    <property type="entry name" value="FCD"/>
    <property type="match status" value="1"/>
</dbReference>
<dbReference type="KEGG" id="cms:CMS3034"/>
<dbReference type="SUPFAM" id="SSF48008">
    <property type="entry name" value="GntR ligand-binding domain-like"/>
    <property type="match status" value="1"/>
</dbReference>
<dbReference type="InterPro" id="IPR008920">
    <property type="entry name" value="TF_FadR/GntR_C"/>
</dbReference>
<keyword evidence="6" id="KW-1185">Reference proteome</keyword>
<sequence length="251" mass="27412">MDRVACGDAQPWRWAPSPAWGAAARPSAVRLHNTRGCVCVLEAMALLVLNRRVGAVVQGPGRWNVYDPRIICCRLNGPGRSDHFRSLTQLPRAAEPVSASLAARHASAAQRTRIAELAVDLRHLDFLAVDIECHHLILEASGNDMFCALREAITEIHTGRTHQRRMPRMPRRHALKTHEQAADAARNGESAGAEMMSLLARSAEHSNKELFPMAALSHAPSWGLQANNGAVKPITHAAVRKPPILATKAEN</sequence>
<name>B0RD11_CLASE</name>
<keyword evidence="3" id="KW-0804">Transcription</keyword>
<keyword evidence="1" id="KW-0805">Transcription regulation</keyword>
<dbReference type="Gene3D" id="1.20.120.530">
    <property type="entry name" value="GntR ligand-binding domain-like"/>
    <property type="match status" value="1"/>
</dbReference>
<proteinExistence type="predicted"/>
<keyword evidence="2" id="KW-0238">DNA-binding</keyword>
<dbReference type="eggNOG" id="COG2186">
    <property type="taxonomic scope" value="Bacteria"/>
</dbReference>
<reference evidence="5 6" key="1">
    <citation type="journal article" date="2008" name="J. Bacteriol.">
        <title>Genome of the actinomycete plant pathogen Clavibacter michiganensis subsp. sepedonicus suggests recent niche adaptation.</title>
        <authorList>
            <person name="Bentley S.D."/>
            <person name="Corton C."/>
            <person name="Brown S.E."/>
            <person name="Barron A."/>
            <person name="Clark L."/>
            <person name="Doggett J."/>
            <person name="Harris B."/>
            <person name="Ormond D."/>
            <person name="Quail M.A."/>
            <person name="May G."/>
            <person name="Francis D."/>
            <person name="Knudson D."/>
            <person name="Parkhill J."/>
            <person name="Ishimaru C.A."/>
        </authorList>
    </citation>
    <scope>NUCLEOTIDE SEQUENCE [LARGE SCALE GENOMIC DNA]</scope>
    <source>
        <strain evidence="6">ATCC 33113 / DSM 20744 / JCM 9667 / LMG 2889 / ICMP 2535 / C-1</strain>
    </source>
</reference>
<dbReference type="AlphaFoldDB" id="B0RD11"/>
<evidence type="ECO:0000313" key="6">
    <source>
        <dbReference type="Proteomes" id="UP000001318"/>
    </source>
</evidence>
<organism evidence="5 6">
    <name type="scientific">Clavibacter sepedonicus</name>
    <name type="common">Clavibacter michiganensis subsp. sepedonicus</name>
    <dbReference type="NCBI Taxonomy" id="31964"/>
    <lineage>
        <taxon>Bacteria</taxon>
        <taxon>Bacillati</taxon>
        <taxon>Actinomycetota</taxon>
        <taxon>Actinomycetes</taxon>
        <taxon>Micrococcales</taxon>
        <taxon>Microbacteriaceae</taxon>
        <taxon>Clavibacter</taxon>
    </lineage>
</organism>
<dbReference type="STRING" id="31964.CMS3034"/>
<evidence type="ECO:0000256" key="2">
    <source>
        <dbReference type="ARBA" id="ARBA00023125"/>
    </source>
</evidence>